<gene>
    <name evidence="5" type="ORF">ARAM_001591</name>
</gene>
<dbReference type="GO" id="GO:0016491">
    <property type="term" value="F:oxidoreductase activity"/>
    <property type="evidence" value="ECO:0007669"/>
    <property type="project" value="UniProtKB-KW"/>
</dbReference>
<reference evidence="5 6" key="1">
    <citation type="submission" date="2015-02" db="EMBL/GenBank/DDBJ databases">
        <title>Draft Genome Sequences of Two Closely-Related Aflatoxigenic Aspergillus Species Obtained from the Cote d'Ivoire.</title>
        <authorList>
            <person name="Moore G.G."/>
            <person name="Beltz S.B."/>
            <person name="Mack B.M."/>
        </authorList>
    </citation>
    <scope>NUCLEOTIDE SEQUENCE [LARGE SCALE GENOMIC DNA]</scope>
    <source>
        <strain evidence="5 6">SRRC1468</strain>
    </source>
</reference>
<comment type="caution">
    <text evidence="5">The sequence shown here is derived from an EMBL/GenBank/DDBJ whole genome shotgun (WGS) entry which is preliminary data.</text>
</comment>
<evidence type="ECO:0000256" key="1">
    <source>
        <dbReference type="ARBA" id="ARBA00006328"/>
    </source>
</evidence>
<keyword evidence="3" id="KW-0560">Oxidoreductase</keyword>
<dbReference type="InterPro" id="IPR008030">
    <property type="entry name" value="NmrA-like"/>
</dbReference>
<proteinExistence type="inferred from homology"/>
<protein>
    <recommendedName>
        <fullName evidence="4">NmrA-like domain-containing protein</fullName>
    </recommendedName>
</protein>
<dbReference type="Gene3D" id="3.40.50.720">
    <property type="entry name" value="NAD(P)-binding Rossmann-like Domain"/>
    <property type="match status" value="1"/>
</dbReference>
<feature type="domain" description="NmrA-like" evidence="4">
    <location>
        <begin position="5"/>
        <end position="250"/>
    </location>
</feature>
<dbReference type="OrthoDB" id="300709at2759"/>
<organism evidence="5 6">
    <name type="scientific">Aspergillus rambellii</name>
    <dbReference type="NCBI Taxonomy" id="308745"/>
    <lineage>
        <taxon>Eukaryota</taxon>
        <taxon>Fungi</taxon>
        <taxon>Dikarya</taxon>
        <taxon>Ascomycota</taxon>
        <taxon>Pezizomycotina</taxon>
        <taxon>Eurotiomycetes</taxon>
        <taxon>Eurotiomycetidae</taxon>
        <taxon>Eurotiales</taxon>
        <taxon>Aspergillaceae</taxon>
        <taxon>Aspergillus</taxon>
        <taxon>Aspergillus subgen. Nidulantes</taxon>
    </lineage>
</organism>
<sequence length="324" mass="35496">MTIPKKVIAVIGATGSQGGSVARSLAANRDFEVLCITRDSSSTKAKSLQALGVKVVQANTENLPDLQSALSGCWGAYVNYTVLQTDYASIEKVGKTILAAAEAAGVKHMVFSSDPNTALLTSGQTSIEAMDVKARVERWATTNLKFETFTPVMAGWYLENFQSPELAQFNGGFPQKADSDGYLTCRFPFWGGREDVPWISVSDDYGDLVHGVFLNPLRWNLRVIQAVGDPMSFGELVQTFSKVTGKLARFIPYLSPSELDGGLEGGEANMFTYCQLREGEYYPNGPTENRTAALLKKAAFKAKGNTGRETLMTVQEWFEREYTK</sequence>
<dbReference type="Gene3D" id="3.90.25.10">
    <property type="entry name" value="UDP-galactose 4-epimerase, domain 1"/>
    <property type="match status" value="1"/>
</dbReference>
<dbReference type="SUPFAM" id="SSF51735">
    <property type="entry name" value="NAD(P)-binding Rossmann-fold domains"/>
    <property type="match status" value="1"/>
</dbReference>
<dbReference type="CDD" id="cd05251">
    <property type="entry name" value="NmrA_like_SDR_a"/>
    <property type="match status" value="1"/>
</dbReference>
<accession>A0A0F8U2N1</accession>
<dbReference type="PANTHER" id="PTHR42748:SF30">
    <property type="entry name" value="NMRA-LIKE DOMAIN-CONTAINING PROTEIN"/>
    <property type="match status" value="1"/>
</dbReference>
<dbReference type="PANTHER" id="PTHR42748">
    <property type="entry name" value="NITROGEN METABOLITE REPRESSION PROTEIN NMRA FAMILY MEMBER"/>
    <property type="match status" value="1"/>
</dbReference>
<dbReference type="EMBL" id="JZBS01003737">
    <property type="protein sequence ID" value="KKK13828.1"/>
    <property type="molecule type" value="Genomic_DNA"/>
</dbReference>
<dbReference type="GO" id="GO:0005634">
    <property type="term" value="C:nucleus"/>
    <property type="evidence" value="ECO:0007669"/>
    <property type="project" value="TreeGrafter"/>
</dbReference>
<dbReference type="InterPro" id="IPR051164">
    <property type="entry name" value="NmrA-like_oxidored"/>
</dbReference>
<evidence type="ECO:0000313" key="6">
    <source>
        <dbReference type="Proteomes" id="UP000034291"/>
    </source>
</evidence>
<dbReference type="STRING" id="308745.A0A0F8U2N1"/>
<evidence type="ECO:0000256" key="2">
    <source>
        <dbReference type="ARBA" id="ARBA00022857"/>
    </source>
</evidence>
<evidence type="ECO:0000259" key="4">
    <source>
        <dbReference type="Pfam" id="PF05368"/>
    </source>
</evidence>
<keyword evidence="2" id="KW-0521">NADP</keyword>
<name>A0A0F8U2N1_9EURO</name>
<dbReference type="InterPro" id="IPR036291">
    <property type="entry name" value="NAD(P)-bd_dom_sf"/>
</dbReference>
<dbReference type="Pfam" id="PF05368">
    <property type="entry name" value="NmrA"/>
    <property type="match status" value="1"/>
</dbReference>
<keyword evidence="6" id="KW-1185">Reference proteome</keyword>
<evidence type="ECO:0000313" key="5">
    <source>
        <dbReference type="EMBL" id="KKK13828.1"/>
    </source>
</evidence>
<evidence type="ECO:0000256" key="3">
    <source>
        <dbReference type="ARBA" id="ARBA00023002"/>
    </source>
</evidence>
<dbReference type="Proteomes" id="UP000034291">
    <property type="component" value="Unassembled WGS sequence"/>
</dbReference>
<dbReference type="AlphaFoldDB" id="A0A0F8U2N1"/>
<comment type="similarity">
    <text evidence="1">Belongs to the NmrA-type oxidoreductase family.</text>
</comment>